<dbReference type="EMBL" id="ABJB010915806">
    <property type="status" value="NOT_ANNOTATED_CDS"/>
    <property type="molecule type" value="Genomic_DNA"/>
</dbReference>
<proteinExistence type="predicted"/>
<dbReference type="VEuPathDB" id="VectorBase:ISCI019826"/>
<sequence>EQEPGLKNALKSYKNTDYINLDGAIDALTTYFEGRSPPDIICLVTKYRLYNGDDVRNAYGYSKDQTLCEKAVSMLLAYAPYEAGNAGRMFSEMIRDRCVPTEIY</sequence>
<gene>
    <name evidence="1" type="ORF">IscW_ISCW019826</name>
</gene>
<name>B7PV07_IXOSC</name>
<protein>
    <submittedName>
        <fullName evidence="1 2">Secreted salivary gland peptide, putative</fullName>
    </submittedName>
</protein>
<reference evidence="1 3" key="1">
    <citation type="submission" date="2008-03" db="EMBL/GenBank/DDBJ databases">
        <title>Annotation of Ixodes scapularis.</title>
        <authorList>
            <consortium name="Ixodes scapularis Genome Project Consortium"/>
            <person name="Caler E."/>
            <person name="Hannick L.I."/>
            <person name="Bidwell S."/>
            <person name="Joardar V."/>
            <person name="Thiagarajan M."/>
            <person name="Amedeo P."/>
            <person name="Galinsky K.J."/>
            <person name="Schobel S."/>
            <person name="Inman J."/>
            <person name="Hostetler J."/>
            <person name="Miller J."/>
            <person name="Hammond M."/>
            <person name="Megy K."/>
            <person name="Lawson D."/>
            <person name="Kodira C."/>
            <person name="Sutton G."/>
            <person name="Meyer J."/>
            <person name="Hill C.A."/>
            <person name="Birren B."/>
            <person name="Nene V."/>
            <person name="Collins F."/>
            <person name="Alarcon-Chaidez F."/>
            <person name="Wikel S."/>
            <person name="Strausberg R."/>
        </authorList>
    </citation>
    <scope>NUCLEOTIDE SEQUENCE [LARGE SCALE GENOMIC DNA]</scope>
    <source>
        <strain evidence="3">Wikel</strain>
        <strain evidence="1">Wikel colony</strain>
    </source>
</reference>
<dbReference type="VEuPathDB" id="VectorBase:ISCW019826"/>
<reference evidence="2" key="2">
    <citation type="submission" date="2020-05" db="UniProtKB">
        <authorList>
            <consortium name="EnsemblMetazoa"/>
        </authorList>
    </citation>
    <scope>IDENTIFICATION</scope>
    <source>
        <strain evidence="2">wikel</strain>
    </source>
</reference>
<dbReference type="EMBL" id="DS796655">
    <property type="protein sequence ID" value="EEC10429.1"/>
    <property type="molecule type" value="Genomic_DNA"/>
</dbReference>
<dbReference type="AlphaFoldDB" id="B7PV07"/>
<dbReference type="VEuPathDB" id="VectorBase:ISCP_022573"/>
<dbReference type="Proteomes" id="UP000001555">
    <property type="component" value="Unassembled WGS sequence"/>
</dbReference>
<organism>
    <name type="scientific">Ixodes scapularis</name>
    <name type="common">Black-legged tick</name>
    <name type="synonym">Deer tick</name>
    <dbReference type="NCBI Taxonomy" id="6945"/>
    <lineage>
        <taxon>Eukaryota</taxon>
        <taxon>Metazoa</taxon>
        <taxon>Ecdysozoa</taxon>
        <taxon>Arthropoda</taxon>
        <taxon>Chelicerata</taxon>
        <taxon>Arachnida</taxon>
        <taxon>Acari</taxon>
        <taxon>Parasitiformes</taxon>
        <taxon>Ixodida</taxon>
        <taxon>Ixodoidea</taxon>
        <taxon>Ixodidae</taxon>
        <taxon>Ixodinae</taxon>
        <taxon>Ixodes</taxon>
    </lineage>
</organism>
<dbReference type="HOGENOM" id="CLU_2256742_0_0_1"/>
<dbReference type="EnsemblMetazoa" id="ISCW019826-RA">
    <property type="protein sequence ID" value="ISCW019826-PA"/>
    <property type="gene ID" value="ISCW019826"/>
</dbReference>
<evidence type="ECO:0000313" key="2">
    <source>
        <dbReference type="EnsemblMetazoa" id="ISCW019826-PA"/>
    </source>
</evidence>
<keyword evidence="3" id="KW-1185">Reference proteome</keyword>
<evidence type="ECO:0000313" key="3">
    <source>
        <dbReference type="Proteomes" id="UP000001555"/>
    </source>
</evidence>
<evidence type="ECO:0000313" key="1">
    <source>
        <dbReference type="EMBL" id="EEC10429.1"/>
    </source>
</evidence>
<dbReference type="PaxDb" id="6945-B7PV07"/>
<feature type="non-terminal residue" evidence="1">
    <location>
        <position position="1"/>
    </location>
</feature>
<accession>B7PV07</accession>